<comment type="caution">
    <text evidence="1">The sequence shown here is derived from an EMBL/GenBank/DDBJ whole genome shotgun (WGS) entry which is preliminary data.</text>
</comment>
<name>A0A9P6C3I4_9AGAR</name>
<protein>
    <submittedName>
        <fullName evidence="1">Uncharacterized protein</fullName>
    </submittedName>
</protein>
<dbReference type="Proteomes" id="UP000807342">
    <property type="component" value="Unassembled WGS sequence"/>
</dbReference>
<dbReference type="EMBL" id="MU151186">
    <property type="protein sequence ID" value="KAF9447760.1"/>
    <property type="molecule type" value="Genomic_DNA"/>
</dbReference>
<accession>A0A9P6C3I4</accession>
<evidence type="ECO:0000313" key="2">
    <source>
        <dbReference type="Proteomes" id="UP000807342"/>
    </source>
</evidence>
<gene>
    <name evidence="1" type="ORF">P691DRAFT_801819</name>
</gene>
<organism evidence="1 2">
    <name type="scientific">Macrolepiota fuliginosa MF-IS2</name>
    <dbReference type="NCBI Taxonomy" id="1400762"/>
    <lineage>
        <taxon>Eukaryota</taxon>
        <taxon>Fungi</taxon>
        <taxon>Dikarya</taxon>
        <taxon>Basidiomycota</taxon>
        <taxon>Agaricomycotina</taxon>
        <taxon>Agaricomycetes</taxon>
        <taxon>Agaricomycetidae</taxon>
        <taxon>Agaricales</taxon>
        <taxon>Agaricineae</taxon>
        <taxon>Agaricaceae</taxon>
        <taxon>Macrolepiota</taxon>
    </lineage>
</organism>
<keyword evidence="2" id="KW-1185">Reference proteome</keyword>
<proteinExistence type="predicted"/>
<reference evidence="1" key="1">
    <citation type="submission" date="2020-11" db="EMBL/GenBank/DDBJ databases">
        <authorList>
            <consortium name="DOE Joint Genome Institute"/>
            <person name="Ahrendt S."/>
            <person name="Riley R."/>
            <person name="Andreopoulos W."/>
            <person name="Labutti K."/>
            <person name="Pangilinan J."/>
            <person name="Ruiz-Duenas F.J."/>
            <person name="Barrasa J.M."/>
            <person name="Sanchez-Garcia M."/>
            <person name="Camarero S."/>
            <person name="Miyauchi S."/>
            <person name="Serrano A."/>
            <person name="Linde D."/>
            <person name="Babiker R."/>
            <person name="Drula E."/>
            <person name="Ayuso-Fernandez I."/>
            <person name="Pacheco R."/>
            <person name="Padilla G."/>
            <person name="Ferreira P."/>
            <person name="Barriuso J."/>
            <person name="Kellner H."/>
            <person name="Castanera R."/>
            <person name="Alfaro M."/>
            <person name="Ramirez L."/>
            <person name="Pisabarro A.G."/>
            <person name="Kuo A."/>
            <person name="Tritt A."/>
            <person name="Lipzen A."/>
            <person name="He G."/>
            <person name="Yan M."/>
            <person name="Ng V."/>
            <person name="Cullen D."/>
            <person name="Martin F."/>
            <person name="Rosso M.-N."/>
            <person name="Henrissat B."/>
            <person name="Hibbett D."/>
            <person name="Martinez A.T."/>
            <person name="Grigoriev I.V."/>
        </authorList>
    </citation>
    <scope>NUCLEOTIDE SEQUENCE</scope>
    <source>
        <strain evidence="1">MF-IS2</strain>
    </source>
</reference>
<sequence>MNSRPRKIDEEYARLPPEEEIQRGSEKIFSKEDINVNLASGRLYLIFQVLVQFGKDTRHIGLSELWGLLEGYDQEDLRNMCQGCVERQDIRDILLIEDLVYSQGPARLRHTHECRWYVISIIAV</sequence>
<dbReference type="AlphaFoldDB" id="A0A9P6C3I4"/>
<evidence type="ECO:0000313" key="1">
    <source>
        <dbReference type="EMBL" id="KAF9447760.1"/>
    </source>
</evidence>